<evidence type="ECO:0000256" key="9">
    <source>
        <dbReference type="ARBA" id="ARBA00022989"/>
    </source>
</evidence>
<feature type="chain" id="PRO_5042894347" description="TIR domain-containing protein" evidence="14">
    <location>
        <begin position="17"/>
        <end position="884"/>
    </location>
</feature>
<dbReference type="SMART" id="SM00255">
    <property type="entry name" value="TIR"/>
    <property type="match status" value="1"/>
</dbReference>
<feature type="transmembrane region" description="Helical" evidence="13">
    <location>
        <begin position="687"/>
        <end position="711"/>
    </location>
</feature>
<evidence type="ECO:0000256" key="12">
    <source>
        <dbReference type="ARBA" id="ARBA00023180"/>
    </source>
</evidence>
<evidence type="ECO:0000256" key="6">
    <source>
        <dbReference type="ARBA" id="ARBA00022729"/>
    </source>
</evidence>
<keyword evidence="6 14" id="KW-0732">Signal</keyword>
<protein>
    <recommendedName>
        <fullName evidence="15">TIR domain-containing protein</fullName>
    </recommendedName>
</protein>
<keyword evidence="10 13" id="KW-0472">Membrane</keyword>
<evidence type="ECO:0000256" key="8">
    <source>
        <dbReference type="ARBA" id="ARBA00022859"/>
    </source>
</evidence>
<dbReference type="InterPro" id="IPR035897">
    <property type="entry name" value="Toll_tir_struct_dom_sf"/>
</dbReference>
<sequence>MLLLKIVVFSLTVIDAITSPQDSVCETCLCLNHQGQFIIDCSNKNLTEIPPDIPYNTSTLILKDNHIAEIKDYIFSNTKLVNLDISKNALNNLSQNSFYGLESLITLNLQHNQLDLDNKSYPDDVFKPLVKLNSLDLSSNLGKYTRNPTYPNLRHLISLKNLKIDGIPNLNLEDFSHLQNLTHLNFSGNCQTADIVFINSFHHIFNIEELVLSQCHIRYIDNSTFSMFPRLRFLDLSFNSNLGFDRASMALFSLNSPDMRVLNLSAIVDTFAVGVVISALHMYRLKHLNITEFYLDHNRFELIETEAIPQIPKYIQLFSMRDNRPTYGAYLIGLENMMNLICLDASYQYMSHNPVRHLVSSQYVSSYSKSRYNFHELCSSDLTWPRHQNPNFTEKEQSRTLSSSELNTPVGKGDLHGHSNFPALRSFHDILNPKLSVPIPVPPNLKYANCSYCVLSYPIPKMRFENNSVKVIDLSTNILNKWIGPVTGLDDLEWLSLSNNFCDYIGDTFFHYFSNLRELYIASNFLAVVLEADVNGNIFRNLQNLEFFDISDNKIRVLPQKLLRGQVNLRSLHLSKNILKLWTLDIDHMDDLQYIDLSSNQLTSLPVKFRNFGDQQYIKNKQLIVDLSYQTLQCTCENLPFLKWMKSNKTIFLRRNEYTCEDNKGKELSLSNLDGIIIQLEKQCVSLTAMIIVLTGSLFVIASVLIGSLVYRYRWKLRYLYYLTRSRYRGEFALVNDAETEFEFDAFASYADEDRHLVTQGMREKLEQEQDLRLCIHHRDFVPGDEIAANILRAVRNSKKTLILLTRNFLNSYWCIYELNMARIESISTGRNVLIVIVCERIPVCDLPETLVQLMNDDSYIDYTDDPEGNVVFWANLTRAINSD</sequence>
<dbReference type="InterPro" id="IPR032675">
    <property type="entry name" value="LRR_dom_sf"/>
</dbReference>
<evidence type="ECO:0000256" key="2">
    <source>
        <dbReference type="ARBA" id="ARBA00009634"/>
    </source>
</evidence>
<organism evidence="16 17">
    <name type="scientific">Patella caerulea</name>
    <name type="common">Rayed Mediterranean limpet</name>
    <dbReference type="NCBI Taxonomy" id="87958"/>
    <lineage>
        <taxon>Eukaryota</taxon>
        <taxon>Metazoa</taxon>
        <taxon>Spiralia</taxon>
        <taxon>Lophotrochozoa</taxon>
        <taxon>Mollusca</taxon>
        <taxon>Gastropoda</taxon>
        <taxon>Patellogastropoda</taxon>
        <taxon>Patelloidea</taxon>
        <taxon>Patellidae</taxon>
        <taxon>Patella</taxon>
    </lineage>
</organism>
<reference evidence="16 17" key="1">
    <citation type="submission" date="2024-01" db="EMBL/GenBank/DDBJ databases">
        <title>The genome of the rayed Mediterranean limpet Patella caerulea (Linnaeus, 1758).</title>
        <authorList>
            <person name="Anh-Thu Weber A."/>
            <person name="Halstead-Nussloch G."/>
        </authorList>
    </citation>
    <scope>NUCLEOTIDE SEQUENCE [LARGE SCALE GENOMIC DNA]</scope>
    <source>
        <strain evidence="16">AATW-2023a</strain>
        <tissue evidence="16">Whole specimen</tissue>
    </source>
</reference>
<dbReference type="PIRSF" id="PIRSF037595">
    <property type="entry name" value="Toll-like_receptor"/>
    <property type="match status" value="1"/>
</dbReference>
<comment type="caution">
    <text evidence="16">The sequence shown here is derived from an EMBL/GenBank/DDBJ whole genome shotgun (WGS) entry which is preliminary data.</text>
</comment>
<evidence type="ECO:0000259" key="15">
    <source>
        <dbReference type="PROSITE" id="PS50104"/>
    </source>
</evidence>
<keyword evidence="4" id="KW-0433">Leucine-rich repeat</keyword>
<dbReference type="Gene3D" id="3.80.10.10">
    <property type="entry name" value="Ribonuclease Inhibitor"/>
    <property type="match status" value="3"/>
</dbReference>
<dbReference type="SUPFAM" id="SSF52058">
    <property type="entry name" value="L domain-like"/>
    <property type="match status" value="3"/>
</dbReference>
<feature type="signal peptide" evidence="14">
    <location>
        <begin position="1"/>
        <end position="16"/>
    </location>
</feature>
<name>A0AAN8JX14_PATCE</name>
<evidence type="ECO:0000256" key="5">
    <source>
        <dbReference type="ARBA" id="ARBA00022692"/>
    </source>
</evidence>
<dbReference type="InterPro" id="IPR026906">
    <property type="entry name" value="LRR_5"/>
</dbReference>
<accession>A0AAN8JX14</accession>
<keyword evidence="8" id="KW-0391">Immunity</keyword>
<dbReference type="Pfam" id="PF13306">
    <property type="entry name" value="LRR_5"/>
    <property type="match status" value="1"/>
</dbReference>
<dbReference type="FunFam" id="3.40.50.10140:FF:000001">
    <property type="entry name" value="Toll-like receptor 2"/>
    <property type="match status" value="1"/>
</dbReference>
<evidence type="ECO:0000256" key="7">
    <source>
        <dbReference type="ARBA" id="ARBA00022737"/>
    </source>
</evidence>
<evidence type="ECO:0000256" key="1">
    <source>
        <dbReference type="ARBA" id="ARBA00004479"/>
    </source>
</evidence>
<dbReference type="Pfam" id="PF13676">
    <property type="entry name" value="TIR_2"/>
    <property type="match status" value="1"/>
</dbReference>
<dbReference type="Pfam" id="PF13855">
    <property type="entry name" value="LRR_8"/>
    <property type="match status" value="2"/>
</dbReference>
<dbReference type="PANTHER" id="PTHR24365:SF541">
    <property type="entry name" value="PROTEIN TOLL-RELATED"/>
    <property type="match status" value="1"/>
</dbReference>
<keyword evidence="5 13" id="KW-0812">Transmembrane</keyword>
<comment type="similarity">
    <text evidence="2">Belongs to the Toll-like receptor family.</text>
</comment>
<dbReference type="PRINTS" id="PR01537">
    <property type="entry name" value="INTRLKN1R1F"/>
</dbReference>
<dbReference type="InterPro" id="IPR017241">
    <property type="entry name" value="Toll-like_receptor"/>
</dbReference>
<keyword evidence="12" id="KW-0325">Glycoprotein</keyword>
<dbReference type="GO" id="GO:0045087">
    <property type="term" value="P:innate immune response"/>
    <property type="evidence" value="ECO:0007669"/>
    <property type="project" value="UniProtKB-KW"/>
</dbReference>
<evidence type="ECO:0000256" key="10">
    <source>
        <dbReference type="ARBA" id="ARBA00023136"/>
    </source>
</evidence>
<dbReference type="InterPro" id="IPR003591">
    <property type="entry name" value="Leu-rich_rpt_typical-subtyp"/>
</dbReference>
<evidence type="ECO:0000256" key="3">
    <source>
        <dbReference type="ARBA" id="ARBA00022588"/>
    </source>
</evidence>
<dbReference type="SUPFAM" id="SSF52200">
    <property type="entry name" value="Toll/Interleukin receptor TIR domain"/>
    <property type="match status" value="1"/>
</dbReference>
<dbReference type="InterPro" id="IPR001611">
    <property type="entry name" value="Leu-rich_rpt"/>
</dbReference>
<evidence type="ECO:0000256" key="14">
    <source>
        <dbReference type="SAM" id="SignalP"/>
    </source>
</evidence>
<evidence type="ECO:0000256" key="13">
    <source>
        <dbReference type="SAM" id="Phobius"/>
    </source>
</evidence>
<evidence type="ECO:0000313" key="16">
    <source>
        <dbReference type="EMBL" id="KAK6184686.1"/>
    </source>
</evidence>
<dbReference type="Pfam" id="PF00560">
    <property type="entry name" value="LRR_1"/>
    <property type="match status" value="1"/>
</dbReference>
<dbReference type="InterPro" id="IPR000157">
    <property type="entry name" value="TIR_dom"/>
</dbReference>
<keyword evidence="17" id="KW-1185">Reference proteome</keyword>
<dbReference type="EMBL" id="JAZGQO010000006">
    <property type="protein sequence ID" value="KAK6184686.1"/>
    <property type="molecule type" value="Genomic_DNA"/>
</dbReference>
<feature type="domain" description="TIR" evidence="15">
    <location>
        <begin position="742"/>
        <end position="881"/>
    </location>
</feature>
<dbReference type="AlphaFoldDB" id="A0AAN8JX14"/>
<evidence type="ECO:0000313" key="17">
    <source>
        <dbReference type="Proteomes" id="UP001347796"/>
    </source>
</evidence>
<dbReference type="GO" id="GO:0002224">
    <property type="term" value="P:toll-like receptor signaling pathway"/>
    <property type="evidence" value="ECO:0007669"/>
    <property type="project" value="InterPro"/>
</dbReference>
<evidence type="ECO:0000256" key="4">
    <source>
        <dbReference type="ARBA" id="ARBA00022614"/>
    </source>
</evidence>
<dbReference type="GO" id="GO:0005886">
    <property type="term" value="C:plasma membrane"/>
    <property type="evidence" value="ECO:0007669"/>
    <property type="project" value="TreeGrafter"/>
</dbReference>
<keyword evidence="7" id="KW-0677">Repeat</keyword>
<proteinExistence type="inferred from homology"/>
<keyword evidence="9 13" id="KW-1133">Transmembrane helix</keyword>
<dbReference type="PANTHER" id="PTHR24365">
    <property type="entry name" value="TOLL-LIKE RECEPTOR"/>
    <property type="match status" value="1"/>
</dbReference>
<dbReference type="GO" id="GO:0004888">
    <property type="term" value="F:transmembrane signaling receptor activity"/>
    <property type="evidence" value="ECO:0007669"/>
    <property type="project" value="InterPro"/>
</dbReference>
<keyword evidence="3" id="KW-0399">Innate immunity</keyword>
<dbReference type="PROSITE" id="PS50104">
    <property type="entry name" value="TIR"/>
    <property type="match status" value="1"/>
</dbReference>
<dbReference type="Proteomes" id="UP001347796">
    <property type="component" value="Unassembled WGS sequence"/>
</dbReference>
<keyword evidence="11" id="KW-0675">Receptor</keyword>
<comment type="subcellular location">
    <subcellularLocation>
        <location evidence="1">Membrane</location>
        <topology evidence="1">Single-pass type I membrane protein</topology>
    </subcellularLocation>
</comment>
<evidence type="ECO:0000256" key="11">
    <source>
        <dbReference type="ARBA" id="ARBA00023170"/>
    </source>
</evidence>
<dbReference type="SMART" id="SM00369">
    <property type="entry name" value="LRR_TYP"/>
    <property type="match status" value="6"/>
</dbReference>
<gene>
    <name evidence="16" type="ORF">SNE40_007105</name>
</gene>
<dbReference type="Gene3D" id="3.40.50.10140">
    <property type="entry name" value="Toll/interleukin-1 receptor homology (TIR) domain"/>
    <property type="match status" value="1"/>
</dbReference>